<dbReference type="EMBL" id="LODT01000001">
    <property type="protein sequence ID" value="KYR02778.1"/>
    <property type="molecule type" value="Genomic_DNA"/>
</dbReference>
<feature type="transmembrane region" description="Helical" evidence="2">
    <location>
        <begin position="127"/>
        <end position="148"/>
    </location>
</feature>
<keyword evidence="4" id="KW-1185">Reference proteome</keyword>
<feature type="region of interest" description="Disordered" evidence="1">
    <location>
        <begin position="277"/>
        <end position="345"/>
    </location>
</feature>
<evidence type="ECO:0000256" key="2">
    <source>
        <dbReference type="SAM" id="Phobius"/>
    </source>
</evidence>
<reference evidence="3 4" key="1">
    <citation type="submission" date="2015-12" db="EMBL/GenBank/DDBJ databases">
        <title>Dictyostelia acquired genes for synthesis and detection of signals that induce cell-type specialization by lateral gene transfer from prokaryotes.</title>
        <authorList>
            <person name="Gloeckner G."/>
            <person name="Schaap P."/>
        </authorList>
    </citation>
    <scope>NUCLEOTIDE SEQUENCE [LARGE SCALE GENOMIC DNA]</scope>
    <source>
        <strain evidence="3 4">TK</strain>
    </source>
</reference>
<organism evidence="3 4">
    <name type="scientific">Tieghemostelium lacteum</name>
    <name type="common">Slime mold</name>
    <name type="synonym">Dictyostelium lacteum</name>
    <dbReference type="NCBI Taxonomy" id="361077"/>
    <lineage>
        <taxon>Eukaryota</taxon>
        <taxon>Amoebozoa</taxon>
        <taxon>Evosea</taxon>
        <taxon>Eumycetozoa</taxon>
        <taxon>Dictyostelia</taxon>
        <taxon>Dictyosteliales</taxon>
        <taxon>Raperosteliaceae</taxon>
        <taxon>Tieghemostelium</taxon>
    </lineage>
</organism>
<feature type="transmembrane region" description="Helical" evidence="2">
    <location>
        <begin position="240"/>
        <end position="262"/>
    </location>
</feature>
<sequence>MDSLTSNQKNAFYTFMVIRLCVYSYFVAVNGYQSAWEIKNFMKKKQVNTRFFVFFSYMIFCMFRVACCCRFFDRPDEYLVGTWYYFLFSWSVVFVMTAWCSISSFWMQLFYTFFVTEDVRSGHVKRILVIAYSLAVAFFIYEVPVTIICLERDISTAEAIGFIVFLVLFFLQIGVNGMILIKSLKNHQKKSRFANFDHMIFKTKILMATIVISVVVILAHDIVFNFAITPEYWHFPLSSLITGVIEVGQMVSVLLVLSNGDYKSYILFRRIRNIASQGSEGPSSSKESSKGNAGNSSSKVNSKSMASNSKSSDSETDSSISIDVSPDKSMSVELSNIETEKENSI</sequence>
<gene>
    <name evidence="3" type="ORF">DLAC_00240</name>
</gene>
<keyword evidence="2" id="KW-1133">Transmembrane helix</keyword>
<feature type="compositionally biased region" description="Low complexity" evidence="1">
    <location>
        <begin position="277"/>
        <end position="324"/>
    </location>
</feature>
<dbReference type="PANTHER" id="PTHR31494">
    <property type="entry name" value="THH1_TOM1_TOM3 DOMAIN-CONTAINING PROTEIN-RELATED-RELATED"/>
    <property type="match status" value="1"/>
</dbReference>
<feature type="transmembrane region" description="Helical" evidence="2">
    <location>
        <begin position="160"/>
        <end position="184"/>
    </location>
</feature>
<dbReference type="OrthoDB" id="20557at2759"/>
<feature type="transmembrane region" description="Helical" evidence="2">
    <location>
        <begin position="51"/>
        <end position="72"/>
    </location>
</feature>
<evidence type="ECO:0000313" key="4">
    <source>
        <dbReference type="Proteomes" id="UP000076078"/>
    </source>
</evidence>
<dbReference type="Proteomes" id="UP000076078">
    <property type="component" value="Unassembled WGS sequence"/>
</dbReference>
<feature type="transmembrane region" description="Helical" evidence="2">
    <location>
        <begin position="84"/>
        <end position="106"/>
    </location>
</feature>
<name>A0A152A981_TIELA</name>
<feature type="transmembrane region" description="Helical" evidence="2">
    <location>
        <begin position="12"/>
        <end position="30"/>
    </location>
</feature>
<evidence type="ECO:0008006" key="5">
    <source>
        <dbReference type="Google" id="ProtNLM"/>
    </source>
</evidence>
<comment type="caution">
    <text evidence="3">The sequence shown here is derived from an EMBL/GenBank/DDBJ whole genome shotgun (WGS) entry which is preliminary data.</text>
</comment>
<protein>
    <recommendedName>
        <fullName evidence="5">THH1/TOM1/TOM3 domain-containing protein</fullName>
    </recommendedName>
</protein>
<evidence type="ECO:0000256" key="1">
    <source>
        <dbReference type="SAM" id="MobiDB-lite"/>
    </source>
</evidence>
<dbReference type="OMA" id="HYWLLIM"/>
<dbReference type="FunCoup" id="A0A152A981">
    <property type="interactions" value="2"/>
</dbReference>
<proteinExistence type="predicted"/>
<dbReference type="PANTHER" id="PTHR31494:SF4">
    <property type="entry name" value="THH1_TOM1_TOM3 DOMAIN-CONTAINING PROTEIN-RELATED"/>
    <property type="match status" value="1"/>
</dbReference>
<dbReference type="AlphaFoldDB" id="A0A152A981"/>
<accession>A0A152A981</accession>
<feature type="transmembrane region" description="Helical" evidence="2">
    <location>
        <begin position="205"/>
        <end position="228"/>
    </location>
</feature>
<dbReference type="InParanoid" id="A0A152A981"/>
<evidence type="ECO:0000313" key="3">
    <source>
        <dbReference type="EMBL" id="KYR02778.1"/>
    </source>
</evidence>
<keyword evidence="2" id="KW-0812">Transmembrane</keyword>
<keyword evidence="2" id="KW-0472">Membrane</keyword>